<feature type="transmembrane region" description="Helical" evidence="1">
    <location>
        <begin position="27"/>
        <end position="56"/>
    </location>
</feature>
<feature type="transmembrane region" description="Helical" evidence="1">
    <location>
        <begin position="104"/>
        <end position="124"/>
    </location>
</feature>
<dbReference type="AlphaFoldDB" id="A0A2M6W2R3"/>
<keyword evidence="1" id="KW-0472">Membrane</keyword>
<accession>A0A2M6W2R3</accession>
<dbReference type="Proteomes" id="UP000231183">
    <property type="component" value="Unassembled WGS sequence"/>
</dbReference>
<dbReference type="EMBL" id="PFBX01000054">
    <property type="protein sequence ID" value="PIT87077.1"/>
    <property type="molecule type" value="Genomic_DNA"/>
</dbReference>
<sequence>MSKELKNITKVVMDRIHHDKIKMHSKAYFVIGSVLTFLGLASSMVVSIFLVGLIQFSLRTHGPMGEYRLNQIISSFPWWLAVIAILGLALGVWLLRRYDFSYKINFKAVVIIFVMAIIAAGWIIDMTRLSDILIRQRPGREIMKRYFQENNIQPGQERGEGKNNLYK</sequence>
<keyword evidence="1" id="KW-0812">Transmembrane</keyword>
<evidence type="ECO:0000313" key="3">
    <source>
        <dbReference type="Proteomes" id="UP000231183"/>
    </source>
</evidence>
<evidence type="ECO:0000256" key="1">
    <source>
        <dbReference type="SAM" id="Phobius"/>
    </source>
</evidence>
<organism evidence="2 3">
    <name type="scientific">Candidatus Magasanikbacteria bacterium CG10_big_fil_rev_8_21_14_0_10_40_10</name>
    <dbReference type="NCBI Taxonomy" id="1974648"/>
    <lineage>
        <taxon>Bacteria</taxon>
        <taxon>Candidatus Magasanikiibacteriota</taxon>
    </lineage>
</organism>
<keyword evidence="1" id="KW-1133">Transmembrane helix</keyword>
<reference evidence="3" key="1">
    <citation type="submission" date="2017-09" db="EMBL/GenBank/DDBJ databases">
        <title>Depth-based differentiation of microbial function through sediment-hosted aquifers and enrichment of novel symbionts in the deep terrestrial subsurface.</title>
        <authorList>
            <person name="Probst A.J."/>
            <person name="Ladd B."/>
            <person name="Jarett J.K."/>
            <person name="Geller-Mcgrath D.E."/>
            <person name="Sieber C.M.K."/>
            <person name="Emerson J.B."/>
            <person name="Anantharaman K."/>
            <person name="Thomas B.C."/>
            <person name="Malmstrom R."/>
            <person name="Stieglmeier M."/>
            <person name="Klingl A."/>
            <person name="Woyke T."/>
            <person name="Ryan C.M."/>
            <person name="Banfield J.F."/>
        </authorList>
    </citation>
    <scope>NUCLEOTIDE SEQUENCE [LARGE SCALE GENOMIC DNA]</scope>
</reference>
<comment type="caution">
    <text evidence="2">The sequence shown here is derived from an EMBL/GenBank/DDBJ whole genome shotgun (WGS) entry which is preliminary data.</text>
</comment>
<name>A0A2M6W2R3_9BACT</name>
<feature type="transmembrane region" description="Helical" evidence="1">
    <location>
        <begin position="76"/>
        <end position="95"/>
    </location>
</feature>
<gene>
    <name evidence="2" type="ORF">COU31_04875</name>
</gene>
<evidence type="ECO:0000313" key="2">
    <source>
        <dbReference type="EMBL" id="PIT87077.1"/>
    </source>
</evidence>
<protein>
    <submittedName>
        <fullName evidence="2">Uncharacterized protein</fullName>
    </submittedName>
</protein>
<proteinExistence type="predicted"/>